<dbReference type="RefSeq" id="WP_121687069.1">
    <property type="nucleotide sequence ID" value="NZ_RCUY01000001.1"/>
</dbReference>
<evidence type="ECO:0000259" key="1">
    <source>
        <dbReference type="Pfam" id="PF01636"/>
    </source>
</evidence>
<protein>
    <submittedName>
        <fullName evidence="2">Aminoglycoside phosphotransferase family protein</fullName>
    </submittedName>
</protein>
<evidence type="ECO:0000313" key="2">
    <source>
        <dbReference type="EMBL" id="RLP80801.1"/>
    </source>
</evidence>
<dbReference type="Gene3D" id="3.30.200.20">
    <property type="entry name" value="Phosphorylase Kinase, domain 1"/>
    <property type="match status" value="1"/>
</dbReference>
<sequence length="299" mass="32312">MTHLPAADIRIDEALVSELLRSGAPALAHHAPVASGEGFDAVMYRVGPAHAVRLPRRAHAADLIEIEQRWLPVLSEGVATQTPVALLAGKACAEFPRPWSIVPWIEGETVASLPVAERSQVAADLARFVADFQRAAPASAPANAYRGVPLQNRDHDVRGRLLGDTIPQSPELLEIWEQALRAPVWNGPALWLHGDLHPGNLIALDGALTGVIDFGDLTAGDPATDVATAWLTLNKEDRAVFFETFEPSYDLDEPLLERAQGWALLMATAILSAVPDNTNLVGIARHTLDQLLTEERGLF</sequence>
<dbReference type="GO" id="GO:0016740">
    <property type="term" value="F:transferase activity"/>
    <property type="evidence" value="ECO:0007669"/>
    <property type="project" value="UniProtKB-KW"/>
</dbReference>
<gene>
    <name evidence="3" type="ORF">D9V34_00890</name>
    <name evidence="2" type="ORF">D9V34_13185</name>
</gene>
<dbReference type="SUPFAM" id="SSF56112">
    <property type="entry name" value="Protein kinase-like (PK-like)"/>
    <property type="match status" value="1"/>
</dbReference>
<dbReference type="Pfam" id="PF01636">
    <property type="entry name" value="APH"/>
    <property type="match status" value="1"/>
</dbReference>
<accession>A0A3L7AMG1</accession>
<dbReference type="AlphaFoldDB" id="A0A3L7AMG1"/>
<dbReference type="PANTHER" id="PTHR21310">
    <property type="entry name" value="AMINOGLYCOSIDE PHOSPHOTRANSFERASE-RELATED-RELATED"/>
    <property type="match status" value="1"/>
</dbReference>
<proteinExistence type="predicted"/>
<organism evidence="2 4">
    <name type="scientific">Mycetocola lacteus</name>
    <dbReference type="NCBI Taxonomy" id="76637"/>
    <lineage>
        <taxon>Bacteria</taxon>
        <taxon>Bacillati</taxon>
        <taxon>Actinomycetota</taxon>
        <taxon>Actinomycetes</taxon>
        <taxon>Micrococcales</taxon>
        <taxon>Microbacteriaceae</taxon>
        <taxon>Mycetocola</taxon>
    </lineage>
</organism>
<feature type="domain" description="Aminoglycoside phosphotransferase" evidence="1">
    <location>
        <begin position="37"/>
        <end position="254"/>
    </location>
</feature>
<dbReference type="InterPro" id="IPR051678">
    <property type="entry name" value="AGP_Transferase"/>
</dbReference>
<dbReference type="Proteomes" id="UP000269438">
    <property type="component" value="Unassembled WGS sequence"/>
</dbReference>
<dbReference type="OrthoDB" id="9797603at2"/>
<evidence type="ECO:0000313" key="3">
    <source>
        <dbReference type="EMBL" id="RLP84586.1"/>
    </source>
</evidence>
<reference evidence="2 4" key="1">
    <citation type="submission" date="2018-10" db="EMBL/GenBank/DDBJ databases">
        <authorList>
            <person name="Li J."/>
        </authorList>
    </citation>
    <scope>NUCLEOTIDE SEQUENCE [LARGE SCALE GENOMIC DNA]</scope>
    <source>
        <strain evidence="2 4">JCM 11654</strain>
    </source>
</reference>
<evidence type="ECO:0000313" key="4">
    <source>
        <dbReference type="Proteomes" id="UP000269438"/>
    </source>
</evidence>
<keyword evidence="4" id="KW-1185">Reference proteome</keyword>
<dbReference type="CDD" id="cd05155">
    <property type="entry name" value="APH_ChoK_like_1"/>
    <property type="match status" value="1"/>
</dbReference>
<dbReference type="EMBL" id="RCUY01000011">
    <property type="protein sequence ID" value="RLP80801.1"/>
    <property type="molecule type" value="Genomic_DNA"/>
</dbReference>
<dbReference type="PANTHER" id="PTHR21310:SF42">
    <property type="entry name" value="BIFUNCTIONAL AAC_APH"/>
    <property type="match status" value="1"/>
</dbReference>
<name>A0A3L7AMG1_9MICO</name>
<comment type="caution">
    <text evidence="2">The sequence shown here is derived from an EMBL/GenBank/DDBJ whole genome shotgun (WGS) entry which is preliminary data.</text>
</comment>
<dbReference type="EMBL" id="RCUY01000001">
    <property type="protein sequence ID" value="RLP84586.1"/>
    <property type="molecule type" value="Genomic_DNA"/>
</dbReference>
<dbReference type="InterPro" id="IPR002575">
    <property type="entry name" value="Aminoglycoside_PTrfase"/>
</dbReference>
<dbReference type="InterPro" id="IPR011009">
    <property type="entry name" value="Kinase-like_dom_sf"/>
</dbReference>
<keyword evidence="2" id="KW-0808">Transferase</keyword>
<dbReference type="Gene3D" id="3.90.1200.10">
    <property type="match status" value="1"/>
</dbReference>